<dbReference type="RefSeq" id="WP_014658026.1">
    <property type="nucleotide sequence ID" value="NC_017731.1"/>
</dbReference>
<dbReference type="InterPro" id="IPR002178">
    <property type="entry name" value="PTS_EIIA_type-2_dom"/>
</dbReference>
<dbReference type="EMBL" id="CP003488">
    <property type="protein sequence ID" value="AFH95395.1"/>
    <property type="molecule type" value="Genomic_DNA"/>
</dbReference>
<evidence type="ECO:0000313" key="8">
    <source>
        <dbReference type="EMBL" id="AFH95395.1"/>
    </source>
</evidence>
<dbReference type="GO" id="GO:0016301">
    <property type="term" value="F:kinase activity"/>
    <property type="evidence" value="ECO:0007669"/>
    <property type="project" value="UniProtKB-KW"/>
</dbReference>
<reference evidence="9" key="2">
    <citation type="submission" date="2012-04" db="EMBL/GenBank/DDBJ databases">
        <title>Complete genome sequence of Providencia stuartii clinical isolate MRSN 2154.</title>
        <authorList>
            <person name="Clifford R.J."/>
            <person name="Hang J."/>
            <person name="Riley M.C."/>
            <person name="Onmus-Leone F."/>
            <person name="Kuschner R.A."/>
            <person name="Lesho E.P."/>
            <person name="Waterman P.E."/>
        </authorList>
    </citation>
    <scope>NUCLEOTIDE SEQUENCE [LARGE SCALE GENOMIC DNA]</scope>
    <source>
        <strain evidence="9">MRSN 2154</strain>
    </source>
</reference>
<dbReference type="InterPro" id="IPR051351">
    <property type="entry name" value="Ascorbate-PTS_EIIA_comp"/>
</dbReference>
<proteinExistence type="predicted"/>
<keyword evidence="5" id="KW-0598">Phosphotransferase system</keyword>
<dbReference type="KEGG" id="psi:S70_17925"/>
<dbReference type="PANTHER" id="PTHR36203">
    <property type="entry name" value="ASCORBATE-SPECIFIC PTS SYSTEM EIIA COMPONENT"/>
    <property type="match status" value="1"/>
</dbReference>
<feature type="domain" description="PTS EIIA type-2" evidence="7">
    <location>
        <begin position="1"/>
        <end position="144"/>
    </location>
</feature>
<dbReference type="SUPFAM" id="SSF55804">
    <property type="entry name" value="Phoshotransferase/anion transport protein"/>
    <property type="match status" value="1"/>
</dbReference>
<evidence type="ECO:0000256" key="3">
    <source>
        <dbReference type="ARBA" id="ARBA00022490"/>
    </source>
</evidence>
<dbReference type="GO" id="GO:0005737">
    <property type="term" value="C:cytoplasm"/>
    <property type="evidence" value="ECO:0007669"/>
    <property type="project" value="UniProtKB-SubCell"/>
</dbReference>
<dbReference type="GeneID" id="93519888"/>
<evidence type="ECO:0000256" key="2">
    <source>
        <dbReference type="ARBA" id="ARBA00022448"/>
    </source>
</evidence>
<gene>
    <name evidence="8" type="ordered locus">S70_17925</name>
</gene>
<name>A0A140NQL1_PROSM</name>
<evidence type="ECO:0000313" key="9">
    <source>
        <dbReference type="Proteomes" id="UP000005012"/>
    </source>
</evidence>
<evidence type="ECO:0000256" key="6">
    <source>
        <dbReference type="ARBA" id="ARBA00022777"/>
    </source>
</evidence>
<accession>A0A140NQL1</accession>
<keyword evidence="4" id="KW-0808">Transferase</keyword>
<organism evidence="8 9">
    <name type="scientific">Providencia stuartii (strain MRSN 2154)</name>
    <dbReference type="NCBI Taxonomy" id="1157951"/>
    <lineage>
        <taxon>Bacteria</taxon>
        <taxon>Pseudomonadati</taxon>
        <taxon>Pseudomonadota</taxon>
        <taxon>Gammaproteobacteria</taxon>
        <taxon>Enterobacterales</taxon>
        <taxon>Morganellaceae</taxon>
        <taxon>Providencia</taxon>
    </lineage>
</organism>
<dbReference type="Gene3D" id="3.40.930.10">
    <property type="entry name" value="Mannitol-specific EII, Chain A"/>
    <property type="match status" value="1"/>
</dbReference>
<protein>
    <submittedName>
        <fullName evidence="8">Phosphotransferase enzyme IIA component</fullName>
    </submittedName>
</protein>
<keyword evidence="3" id="KW-0963">Cytoplasm</keyword>
<dbReference type="HOGENOM" id="CLU_072531_2_0_6"/>
<dbReference type="PROSITE" id="PS51094">
    <property type="entry name" value="PTS_EIIA_TYPE_2"/>
    <property type="match status" value="1"/>
</dbReference>
<dbReference type="GO" id="GO:0009401">
    <property type="term" value="P:phosphoenolpyruvate-dependent sugar phosphotransferase system"/>
    <property type="evidence" value="ECO:0007669"/>
    <property type="project" value="UniProtKB-KW"/>
</dbReference>
<comment type="subcellular location">
    <subcellularLocation>
        <location evidence="1">Cytoplasm</location>
    </subcellularLocation>
</comment>
<dbReference type="OrthoDB" id="1634238at2"/>
<evidence type="ECO:0000259" key="7">
    <source>
        <dbReference type="PROSITE" id="PS51094"/>
    </source>
</evidence>
<dbReference type="CDD" id="cd00211">
    <property type="entry name" value="PTS_IIA_fru"/>
    <property type="match status" value="1"/>
</dbReference>
<dbReference type="Pfam" id="PF00359">
    <property type="entry name" value="PTS_EIIA_2"/>
    <property type="match status" value="1"/>
</dbReference>
<evidence type="ECO:0000256" key="4">
    <source>
        <dbReference type="ARBA" id="ARBA00022679"/>
    </source>
</evidence>
<keyword evidence="2" id="KW-0813">Transport</keyword>
<dbReference type="PANTHER" id="PTHR36203:SF3">
    <property type="entry name" value="PHOSPHOTRANSFERASE IIA COMPONENT SGCA-RELATED"/>
    <property type="match status" value="1"/>
</dbReference>
<evidence type="ECO:0000256" key="1">
    <source>
        <dbReference type="ARBA" id="ARBA00004496"/>
    </source>
</evidence>
<dbReference type="InterPro" id="IPR016152">
    <property type="entry name" value="PTrfase/Anion_transptr"/>
</dbReference>
<dbReference type="PATRIC" id="fig|1157951.4.peg.3598"/>
<dbReference type="AlphaFoldDB" id="A0A140NQL1"/>
<reference evidence="8 9" key="1">
    <citation type="journal article" date="2012" name="J. Bacteriol.">
        <title>Complete Genome Sequence of Providencia stuartii Clinical Isolate MRSN 2154.</title>
        <authorList>
            <person name="Clifford R.J."/>
            <person name="Hang J."/>
            <person name="Riley M.C."/>
            <person name="Onmus-Leone F."/>
            <person name="Kuschner R.A."/>
            <person name="Lesho E.P."/>
            <person name="Waterman P.E."/>
        </authorList>
    </citation>
    <scope>NUCLEOTIDE SEQUENCE [LARGE SCALE GENOMIC DNA]</scope>
    <source>
        <strain evidence="8 9">MRSN 2154</strain>
    </source>
</reference>
<evidence type="ECO:0000256" key="5">
    <source>
        <dbReference type="ARBA" id="ARBA00022683"/>
    </source>
</evidence>
<dbReference type="Proteomes" id="UP000005012">
    <property type="component" value="Chromosome"/>
</dbReference>
<sequence length="144" mass="16230">MIDDAKWIQINQVAADWKEALSIACTPLIIHGAAEPNYLQGIIKNTQSWGPYYLIAPGIAMPHARPEQGTIYNQITLTTLKQPVVFGHEDCDPVWLLMTVCATQSDDHIRLIQYIAELIDNPLLLDEIRCAKTNDDVLRLLNSY</sequence>
<keyword evidence="6" id="KW-0418">Kinase</keyword>